<dbReference type="InterPro" id="IPR011050">
    <property type="entry name" value="Pectin_lyase_fold/virulence"/>
</dbReference>
<gene>
    <name evidence="11" type="ORF">TanjilG_31789</name>
</gene>
<evidence type="ECO:0000313" key="11">
    <source>
        <dbReference type="EMBL" id="OIW13900.1"/>
    </source>
</evidence>
<keyword evidence="10" id="KW-0472">Membrane</keyword>
<dbReference type="InterPro" id="IPR000743">
    <property type="entry name" value="Glyco_hydro_28"/>
</dbReference>
<evidence type="ECO:0008006" key="13">
    <source>
        <dbReference type="Google" id="ProtNLM"/>
    </source>
</evidence>
<dbReference type="Gene3D" id="2.160.20.10">
    <property type="entry name" value="Single-stranded right-handed beta-helix, Pectin lyase-like"/>
    <property type="match status" value="1"/>
</dbReference>
<dbReference type="InterPro" id="IPR012334">
    <property type="entry name" value="Pectin_lyas_fold"/>
</dbReference>
<evidence type="ECO:0000256" key="4">
    <source>
        <dbReference type="ARBA" id="ARBA00022525"/>
    </source>
</evidence>
<evidence type="ECO:0000256" key="2">
    <source>
        <dbReference type="ARBA" id="ARBA00008834"/>
    </source>
</evidence>
<dbReference type="InterPro" id="IPR006626">
    <property type="entry name" value="PbH1"/>
</dbReference>
<keyword evidence="7" id="KW-0961">Cell wall biogenesis/degradation</keyword>
<dbReference type="PANTHER" id="PTHR31375">
    <property type="match status" value="1"/>
</dbReference>
<evidence type="ECO:0000256" key="9">
    <source>
        <dbReference type="RuleBase" id="RU361169"/>
    </source>
</evidence>
<accession>A0A4P1RMM0</accession>
<dbReference type="KEGG" id="lang:109344819"/>
<comment type="similarity">
    <text evidence="2 9">Belongs to the glycosyl hydrolase 28 family.</text>
</comment>
<dbReference type="SMART" id="SM00710">
    <property type="entry name" value="PbH1"/>
    <property type="match status" value="4"/>
</dbReference>
<evidence type="ECO:0000256" key="1">
    <source>
        <dbReference type="ARBA" id="ARBA00004191"/>
    </source>
</evidence>
<dbReference type="SUPFAM" id="SSF51126">
    <property type="entry name" value="Pectin lyase-like"/>
    <property type="match status" value="1"/>
</dbReference>
<keyword evidence="10" id="KW-1133">Transmembrane helix</keyword>
<evidence type="ECO:0000256" key="7">
    <source>
        <dbReference type="ARBA" id="ARBA00023316"/>
    </source>
</evidence>
<feature type="transmembrane region" description="Helical" evidence="10">
    <location>
        <begin position="17"/>
        <end position="36"/>
    </location>
</feature>
<keyword evidence="5 9" id="KW-0378">Hydrolase</keyword>
<dbReference type="AlphaFoldDB" id="A0A4P1RMM0"/>
<sequence>MENTTTTTTLNPSHTTLLIFFFYILLCSSLFISTLAKSTIYNVVDFGAIPDGITDSTMAFLSAWNIACGSTKPVGIHVPKGHFLIGNATTFRGKCNNKAISITIHGTLVAPYDYRVIGDAGYWLTFDHVSGVAIHGGVLDGQGSSLWDCKNSNTKVNCPIGATSLAFNNSDDIVITGLKSVNSQLFHIIVIGSHNVKVHGVKLIAPGNSPNTDGIHIQFSSHVTILKPRIHTGDDCISIGPGTNNLWIEDVACGPGHGISIGSLGWYLNEPGVKNVTVRRATFSETQNGFRIKSWGRASNGFVNDIHFEHALMTHVQNPIVIDQNYCPFLNGCPSQASGIKISDVTYKDISGTSATQVAVKFDCSSRQPCKKIRLENVKLSYKNQNPRASCIHAGGTALGAVQPESCL</sequence>
<dbReference type="EMBL" id="CM007364">
    <property type="protein sequence ID" value="OIW13900.1"/>
    <property type="molecule type" value="Genomic_DNA"/>
</dbReference>
<dbReference type="GO" id="GO:0005975">
    <property type="term" value="P:carbohydrate metabolic process"/>
    <property type="evidence" value="ECO:0007669"/>
    <property type="project" value="InterPro"/>
</dbReference>
<dbReference type="OrthoDB" id="187139at2759"/>
<dbReference type="GO" id="GO:0071555">
    <property type="term" value="P:cell wall organization"/>
    <property type="evidence" value="ECO:0007669"/>
    <property type="project" value="UniProtKB-KW"/>
</dbReference>
<dbReference type="Pfam" id="PF00295">
    <property type="entry name" value="Glyco_hydro_28"/>
    <property type="match status" value="1"/>
</dbReference>
<evidence type="ECO:0000256" key="8">
    <source>
        <dbReference type="PROSITE-ProRule" id="PRU10052"/>
    </source>
</evidence>
<keyword evidence="10" id="KW-0812">Transmembrane</keyword>
<keyword evidence="4" id="KW-0964">Secreted</keyword>
<proteinExistence type="inferred from homology"/>
<dbReference type="PROSITE" id="PS00502">
    <property type="entry name" value="POLYGALACTURONASE"/>
    <property type="match status" value="1"/>
</dbReference>
<evidence type="ECO:0000256" key="6">
    <source>
        <dbReference type="ARBA" id="ARBA00023295"/>
    </source>
</evidence>
<protein>
    <recommendedName>
        <fullName evidence="13">Polygalacturonase</fullName>
    </recommendedName>
</protein>
<dbReference type="Gramene" id="OIW13900">
    <property type="protein sequence ID" value="OIW13900"/>
    <property type="gene ID" value="TanjilG_31789"/>
</dbReference>
<dbReference type="FunFam" id="2.160.20.10:FF:000004">
    <property type="entry name" value="Pectin lyase-like superfamily protein"/>
    <property type="match status" value="1"/>
</dbReference>
<evidence type="ECO:0000256" key="3">
    <source>
        <dbReference type="ARBA" id="ARBA00022512"/>
    </source>
</evidence>
<organism evidence="11 12">
    <name type="scientific">Lupinus angustifolius</name>
    <name type="common">Narrow-leaved blue lupine</name>
    <dbReference type="NCBI Taxonomy" id="3871"/>
    <lineage>
        <taxon>Eukaryota</taxon>
        <taxon>Viridiplantae</taxon>
        <taxon>Streptophyta</taxon>
        <taxon>Embryophyta</taxon>
        <taxon>Tracheophyta</taxon>
        <taxon>Spermatophyta</taxon>
        <taxon>Magnoliopsida</taxon>
        <taxon>eudicotyledons</taxon>
        <taxon>Gunneridae</taxon>
        <taxon>Pentapetalae</taxon>
        <taxon>rosids</taxon>
        <taxon>fabids</taxon>
        <taxon>Fabales</taxon>
        <taxon>Fabaceae</taxon>
        <taxon>Papilionoideae</taxon>
        <taxon>50 kb inversion clade</taxon>
        <taxon>genistoids sensu lato</taxon>
        <taxon>core genistoids</taxon>
        <taxon>Genisteae</taxon>
        <taxon>Lupinus</taxon>
    </lineage>
</organism>
<dbReference type="Proteomes" id="UP000188354">
    <property type="component" value="Chromosome LG04"/>
</dbReference>
<dbReference type="STRING" id="3871.A0A4P1RMM0"/>
<name>A0A4P1RMM0_LUPAN</name>
<evidence type="ECO:0000256" key="10">
    <source>
        <dbReference type="SAM" id="Phobius"/>
    </source>
</evidence>
<evidence type="ECO:0000256" key="5">
    <source>
        <dbReference type="ARBA" id="ARBA00022801"/>
    </source>
</evidence>
<reference evidence="11 12" key="1">
    <citation type="journal article" date="2017" name="Plant Biotechnol. J.">
        <title>A comprehensive draft genome sequence for lupin (Lupinus angustifolius), an emerging health food: insights into plant-microbe interactions and legume evolution.</title>
        <authorList>
            <person name="Hane J.K."/>
            <person name="Ming Y."/>
            <person name="Kamphuis L.G."/>
            <person name="Nelson M.N."/>
            <person name="Garg G."/>
            <person name="Atkins C.A."/>
            <person name="Bayer P.E."/>
            <person name="Bravo A."/>
            <person name="Bringans S."/>
            <person name="Cannon S."/>
            <person name="Edwards D."/>
            <person name="Foley R."/>
            <person name="Gao L.L."/>
            <person name="Harrison M.J."/>
            <person name="Huang W."/>
            <person name="Hurgobin B."/>
            <person name="Li S."/>
            <person name="Liu C.W."/>
            <person name="McGrath A."/>
            <person name="Morahan G."/>
            <person name="Murray J."/>
            <person name="Weller J."/>
            <person name="Jian J."/>
            <person name="Singh K.B."/>
        </authorList>
    </citation>
    <scope>NUCLEOTIDE SEQUENCE [LARGE SCALE GENOMIC DNA]</scope>
    <source>
        <strain evidence="12">cv. Tanjil</strain>
        <tissue evidence="11">Whole plant</tissue>
    </source>
</reference>
<dbReference type="GO" id="GO:0004650">
    <property type="term" value="F:polygalacturonase activity"/>
    <property type="evidence" value="ECO:0007669"/>
    <property type="project" value="InterPro"/>
</dbReference>
<evidence type="ECO:0000313" key="12">
    <source>
        <dbReference type="Proteomes" id="UP000188354"/>
    </source>
</evidence>
<comment type="subcellular location">
    <subcellularLocation>
        <location evidence="1">Secreted</location>
        <location evidence="1">Cell wall</location>
    </subcellularLocation>
</comment>
<keyword evidence="6 9" id="KW-0326">Glycosidase</keyword>
<keyword evidence="12" id="KW-1185">Reference proteome</keyword>
<feature type="active site" evidence="8">
    <location>
        <position position="257"/>
    </location>
</feature>
<keyword evidence="3" id="KW-0134">Cell wall</keyword>